<feature type="transmembrane region" description="Helical" evidence="1">
    <location>
        <begin position="424"/>
        <end position="442"/>
    </location>
</feature>
<feature type="transmembrane region" description="Helical" evidence="1">
    <location>
        <begin position="547"/>
        <end position="567"/>
    </location>
</feature>
<evidence type="ECO:0000313" key="3">
    <source>
        <dbReference type="Proteomes" id="UP000295292"/>
    </source>
</evidence>
<keyword evidence="1" id="KW-0812">Transmembrane</keyword>
<keyword evidence="1" id="KW-1133">Transmembrane helix</keyword>
<feature type="transmembrane region" description="Helical" evidence="1">
    <location>
        <begin position="448"/>
        <end position="465"/>
    </location>
</feature>
<reference evidence="2 3" key="1">
    <citation type="submission" date="2019-03" db="EMBL/GenBank/DDBJ databases">
        <title>Genomic Encyclopedia of Archaeal and Bacterial Type Strains, Phase II (KMG-II): from individual species to whole genera.</title>
        <authorList>
            <person name="Goeker M."/>
        </authorList>
    </citation>
    <scope>NUCLEOTIDE SEQUENCE [LARGE SCALE GENOMIC DNA]</scope>
    <source>
        <strain evidence="2 3">DSM 28353</strain>
    </source>
</reference>
<accession>A0A4R6WIA4</accession>
<feature type="transmembrane region" description="Helical" evidence="1">
    <location>
        <begin position="645"/>
        <end position="665"/>
    </location>
</feature>
<keyword evidence="1" id="KW-0472">Membrane</keyword>
<feature type="transmembrane region" description="Helical" evidence="1">
    <location>
        <begin position="776"/>
        <end position="793"/>
    </location>
</feature>
<dbReference type="RefSeq" id="WP_133584928.1">
    <property type="nucleotide sequence ID" value="NZ_SNYV01000014.1"/>
</dbReference>
<feature type="transmembrane region" description="Helical" evidence="1">
    <location>
        <begin position="394"/>
        <end position="415"/>
    </location>
</feature>
<protein>
    <submittedName>
        <fullName evidence="2">Putative membrane protein DUF2339</fullName>
    </submittedName>
</protein>
<feature type="transmembrane region" description="Helical" evidence="1">
    <location>
        <begin position="339"/>
        <end position="356"/>
    </location>
</feature>
<evidence type="ECO:0000313" key="2">
    <source>
        <dbReference type="EMBL" id="TDQ77296.1"/>
    </source>
</evidence>
<dbReference type="EMBL" id="SNYV01000014">
    <property type="protein sequence ID" value="TDQ77296.1"/>
    <property type="molecule type" value="Genomic_DNA"/>
</dbReference>
<evidence type="ECO:0000256" key="1">
    <source>
        <dbReference type="SAM" id="Phobius"/>
    </source>
</evidence>
<feature type="transmembrane region" description="Helical" evidence="1">
    <location>
        <begin position="183"/>
        <end position="200"/>
    </location>
</feature>
<comment type="caution">
    <text evidence="2">The sequence shown here is derived from an EMBL/GenBank/DDBJ whole genome shotgun (WGS) entry which is preliminary data.</text>
</comment>
<proteinExistence type="predicted"/>
<feature type="transmembrane region" description="Helical" evidence="1">
    <location>
        <begin position="604"/>
        <end position="625"/>
    </location>
</feature>
<feature type="transmembrane region" description="Helical" evidence="1">
    <location>
        <begin position="151"/>
        <end position="171"/>
    </location>
</feature>
<organism evidence="2 3">
    <name type="scientific">Sphingobacterium yanglingense</name>
    <dbReference type="NCBI Taxonomy" id="1437280"/>
    <lineage>
        <taxon>Bacteria</taxon>
        <taxon>Pseudomonadati</taxon>
        <taxon>Bacteroidota</taxon>
        <taxon>Sphingobacteriia</taxon>
        <taxon>Sphingobacteriales</taxon>
        <taxon>Sphingobacteriaceae</taxon>
        <taxon>Sphingobacterium</taxon>
    </lineage>
</organism>
<feature type="transmembrane region" description="Helical" evidence="1">
    <location>
        <begin position="472"/>
        <end position="495"/>
    </location>
</feature>
<feature type="transmembrane region" description="Helical" evidence="1">
    <location>
        <begin position="747"/>
        <end position="764"/>
    </location>
</feature>
<feature type="transmembrane region" description="Helical" evidence="1">
    <location>
        <begin position="206"/>
        <end position="227"/>
    </location>
</feature>
<sequence>MEILLIVLGFVIMVYLLNRQKDEIKGLREGLSHTFEQLNTLRSLLEGIKNNVPVEQLPEKEESAPEELHQVQEVITSTPIVEPEDIIPIPPPIPDMLRQEVLEESLPAITTTEEHENTIPVQPVIEEEQLSWFEKFKQKNPDIERFIGENLINKIGIIILVLGISFFVKYAIDKEWINEPARVGIGILAGGILLGVAHRLRAKFKAFSSVLVAGGIAVFYFTIGIAFHDYQLFNQTTAFVIMVAITAFSIFVSLAYNRQELAVMSAIGGFAVPFMVSTGNGNYHVLLTYISLLNLGILTISYFKRWFVVNFTAFVLTFLIVAAWYISLDSPSTLVLVHALRYCILLYVIFTVAFIINNMLHKNKFANYEVGAVISNTSAFYAIGYHIIHSYSPAHVGLFTILLAAFNILFAYVIFKKYRFDKTIILVLIGLALTLATITIPVQFEGNYVTIFWACEAVLLLWLTHQSQLKGFLVGGIIVQWLAILSLLQDIAAYIEDEVSHMFVLNTVFITGVMVIGSLVTCYKLLKLYSYEYALYGARFNQIAYRKFIFVLALVFAYILPLIEIGYQTAHYFENSGTVYFFLYLYHMVFSTLLLYFGKCRTKLIETLSDVLTIINAIFYVIVAYRIPIIEKYTTFIYNDGGFPFAFNLHYLSIAALILQVFWFLKRNFLQLPATGKRNVYTAWLVAFFIVYLCSAEVNIAFLFQAANFDDYYTTREFVMKVIFPILWGLLSFTFLIYGIKKNLKTARVIALSLLGITILKLFIYDIRDVSETGKIIAFILLGALILIISFVYQKIKKLVVDNDHEQV</sequence>
<gene>
    <name evidence="2" type="ORF">CLV99_2700</name>
</gene>
<dbReference type="Proteomes" id="UP000295292">
    <property type="component" value="Unassembled WGS sequence"/>
</dbReference>
<dbReference type="PANTHER" id="PTHR38434">
    <property type="entry name" value="BLL2549 PROTEIN"/>
    <property type="match status" value="1"/>
</dbReference>
<dbReference type="AlphaFoldDB" id="A0A4R6WIA4"/>
<dbReference type="Pfam" id="PF10101">
    <property type="entry name" value="DUF2339"/>
    <property type="match status" value="1"/>
</dbReference>
<feature type="transmembrane region" description="Helical" evidence="1">
    <location>
        <begin position="239"/>
        <end position="256"/>
    </location>
</feature>
<feature type="transmembrane region" description="Helical" evidence="1">
    <location>
        <begin position="685"/>
        <end position="706"/>
    </location>
</feature>
<name>A0A4R6WIA4_9SPHI</name>
<feature type="transmembrane region" description="Helical" evidence="1">
    <location>
        <begin position="579"/>
        <end position="597"/>
    </location>
</feature>
<keyword evidence="3" id="KW-1185">Reference proteome</keyword>
<feature type="transmembrane region" description="Helical" evidence="1">
    <location>
        <begin position="307"/>
        <end position="327"/>
    </location>
</feature>
<feature type="transmembrane region" description="Helical" evidence="1">
    <location>
        <begin position="501"/>
        <end position="526"/>
    </location>
</feature>
<feature type="transmembrane region" description="Helical" evidence="1">
    <location>
        <begin position="368"/>
        <end position="388"/>
    </location>
</feature>
<dbReference type="PANTHER" id="PTHR38434:SF1">
    <property type="entry name" value="BLL2549 PROTEIN"/>
    <property type="match status" value="1"/>
</dbReference>
<feature type="transmembrane region" description="Helical" evidence="1">
    <location>
        <begin position="718"/>
        <end position="740"/>
    </location>
</feature>
<feature type="transmembrane region" description="Helical" evidence="1">
    <location>
        <begin position="283"/>
        <end position="300"/>
    </location>
</feature>
<dbReference type="OrthoDB" id="666059at2"/>
<dbReference type="InterPro" id="IPR019286">
    <property type="entry name" value="DUF2339_TM"/>
</dbReference>